<evidence type="ECO:0000313" key="3">
    <source>
        <dbReference type="EMBL" id="MEV0710150.1"/>
    </source>
</evidence>
<dbReference type="EMBL" id="JBFAKC010000009">
    <property type="protein sequence ID" value="MEV0710150.1"/>
    <property type="molecule type" value="Genomic_DNA"/>
</dbReference>
<proteinExistence type="predicted"/>
<sequence length="348" mass="37813">MSLSDLRPLGRTGVRISPYVLGAMNFGTRGSTTHEESVALIHRALDAGINAIDTADTYSRGESEVIVGKALRGRRDTVILASKFHNAVDDDPTHRGNSRRWIARAVEDSLRRLDTDHLDLYQVHRPESVTAIEETVGALDDLVRAGKIRYYGTSAFSPAELVEAQWVADRRKLNRPATEQVPYSPLVRGIERETLPVARKYGLGVITYGPLAAGWLSGKYRIGAQQPHSHRADLIPGRFDIDSPNNAAKLAAADALAVLAQQSGLSLIELSVGFVLAHRDVTAAIIGPRTEEHLDAYLRAAEVTLGADVLDRIDEIVAPGTIFSERDTGAIPRALAEPALRRSVVAAR</sequence>
<dbReference type="InterPro" id="IPR020471">
    <property type="entry name" value="AKR"/>
</dbReference>
<feature type="domain" description="NADP-dependent oxidoreductase" evidence="2">
    <location>
        <begin position="20"/>
        <end position="317"/>
    </location>
</feature>
<evidence type="ECO:0000256" key="1">
    <source>
        <dbReference type="ARBA" id="ARBA00023002"/>
    </source>
</evidence>
<dbReference type="Pfam" id="PF00248">
    <property type="entry name" value="Aldo_ket_red"/>
    <property type="match status" value="1"/>
</dbReference>
<keyword evidence="1" id="KW-0560">Oxidoreductase</keyword>
<dbReference type="Proteomes" id="UP001551695">
    <property type="component" value="Unassembled WGS sequence"/>
</dbReference>
<dbReference type="PANTHER" id="PTHR43364">
    <property type="entry name" value="NADH-SPECIFIC METHYLGLYOXAL REDUCTASE-RELATED"/>
    <property type="match status" value="1"/>
</dbReference>
<gene>
    <name evidence="3" type="ORF">AB0I48_21520</name>
</gene>
<protein>
    <submittedName>
        <fullName evidence="3">Aldo/keto reductase</fullName>
    </submittedName>
</protein>
<dbReference type="Gene3D" id="3.20.20.100">
    <property type="entry name" value="NADP-dependent oxidoreductase domain"/>
    <property type="match status" value="1"/>
</dbReference>
<organism evidence="3 4">
    <name type="scientific">Nocardia aurea</name>
    <dbReference type="NCBI Taxonomy" id="2144174"/>
    <lineage>
        <taxon>Bacteria</taxon>
        <taxon>Bacillati</taxon>
        <taxon>Actinomycetota</taxon>
        <taxon>Actinomycetes</taxon>
        <taxon>Mycobacteriales</taxon>
        <taxon>Nocardiaceae</taxon>
        <taxon>Nocardia</taxon>
    </lineage>
</organism>
<dbReference type="PANTHER" id="PTHR43364:SF4">
    <property type="entry name" value="NAD(P)-LINKED OXIDOREDUCTASE SUPERFAMILY PROTEIN"/>
    <property type="match status" value="1"/>
</dbReference>
<reference evidence="3 4" key="1">
    <citation type="submission" date="2024-06" db="EMBL/GenBank/DDBJ databases">
        <title>The Natural Products Discovery Center: Release of the First 8490 Sequenced Strains for Exploring Actinobacteria Biosynthetic Diversity.</title>
        <authorList>
            <person name="Kalkreuter E."/>
            <person name="Kautsar S.A."/>
            <person name="Yang D."/>
            <person name="Bader C.D."/>
            <person name="Teijaro C.N."/>
            <person name="Fluegel L."/>
            <person name="Davis C.M."/>
            <person name="Simpson J.R."/>
            <person name="Lauterbach L."/>
            <person name="Steele A.D."/>
            <person name="Gui C."/>
            <person name="Meng S."/>
            <person name="Li G."/>
            <person name="Viehrig K."/>
            <person name="Ye F."/>
            <person name="Su P."/>
            <person name="Kiefer A.F."/>
            <person name="Nichols A."/>
            <person name="Cepeda A.J."/>
            <person name="Yan W."/>
            <person name="Fan B."/>
            <person name="Jiang Y."/>
            <person name="Adhikari A."/>
            <person name="Zheng C.-J."/>
            <person name="Schuster L."/>
            <person name="Cowan T.M."/>
            <person name="Smanski M.J."/>
            <person name="Chevrette M.G."/>
            <person name="De Carvalho L.P.S."/>
            <person name="Shen B."/>
        </authorList>
    </citation>
    <scope>NUCLEOTIDE SEQUENCE [LARGE SCALE GENOMIC DNA]</scope>
    <source>
        <strain evidence="3 4">NPDC050403</strain>
    </source>
</reference>
<accession>A0ABV3FY20</accession>
<evidence type="ECO:0000259" key="2">
    <source>
        <dbReference type="Pfam" id="PF00248"/>
    </source>
</evidence>
<evidence type="ECO:0000313" key="4">
    <source>
        <dbReference type="Proteomes" id="UP001551695"/>
    </source>
</evidence>
<dbReference type="SUPFAM" id="SSF51430">
    <property type="entry name" value="NAD(P)-linked oxidoreductase"/>
    <property type="match status" value="1"/>
</dbReference>
<dbReference type="InterPro" id="IPR023210">
    <property type="entry name" value="NADP_OxRdtase_dom"/>
</dbReference>
<comment type="caution">
    <text evidence="3">The sequence shown here is derived from an EMBL/GenBank/DDBJ whole genome shotgun (WGS) entry which is preliminary data.</text>
</comment>
<dbReference type="PRINTS" id="PR00069">
    <property type="entry name" value="ALDKETRDTASE"/>
</dbReference>
<dbReference type="InterPro" id="IPR050523">
    <property type="entry name" value="AKR_Detox_Biosynth"/>
</dbReference>
<name>A0ABV3FY20_9NOCA</name>
<dbReference type="RefSeq" id="WP_355084278.1">
    <property type="nucleotide sequence ID" value="NZ_JBEXKW010000008.1"/>
</dbReference>
<dbReference type="InterPro" id="IPR036812">
    <property type="entry name" value="NAD(P)_OxRdtase_dom_sf"/>
</dbReference>
<keyword evidence="4" id="KW-1185">Reference proteome</keyword>